<keyword evidence="2" id="KW-1185">Reference proteome</keyword>
<dbReference type="Proteomes" id="UP000831701">
    <property type="component" value="Chromosome 2"/>
</dbReference>
<comment type="caution">
    <text evidence="1">The sequence shown here is derived from an EMBL/GenBank/DDBJ whole genome shotgun (WGS) entry which is preliminary data.</text>
</comment>
<name>A0ACB8X7W2_9TELE</name>
<evidence type="ECO:0000313" key="1">
    <source>
        <dbReference type="EMBL" id="KAI3375808.1"/>
    </source>
</evidence>
<accession>A0ACB8X7W2</accession>
<gene>
    <name evidence="1" type="ORF">L3Q82_004090</name>
</gene>
<proteinExistence type="predicted"/>
<sequence>MDGRTRLVNMCGVVSESALSRGGRGGSYTHTPFPLRTEMAAAALSRRGVTGVRTTKGLFFIVTLLSLVCVARTWIDKDQLVKLKEDVQRAQQQMDSLKAEYKSTSVFMSKYMILMDPLMALLKKASPDFPPLEEFLENIKGFMEKTKTFIDGETDETDARIEEMEEKLGKFKKLIKFLEEQQAEF</sequence>
<protein>
    <submittedName>
        <fullName evidence="1">Uncharacterized protein</fullName>
    </submittedName>
</protein>
<dbReference type="EMBL" id="CM041532">
    <property type="protein sequence ID" value="KAI3375808.1"/>
    <property type="molecule type" value="Genomic_DNA"/>
</dbReference>
<reference evidence="1" key="1">
    <citation type="submission" date="2022-04" db="EMBL/GenBank/DDBJ databases">
        <title>Jade perch genome.</title>
        <authorList>
            <person name="Chao B."/>
        </authorList>
    </citation>
    <scope>NUCLEOTIDE SEQUENCE</scope>
    <source>
        <strain evidence="1">CB-2022</strain>
    </source>
</reference>
<organism evidence="1 2">
    <name type="scientific">Scortum barcoo</name>
    <name type="common">barcoo grunter</name>
    <dbReference type="NCBI Taxonomy" id="214431"/>
    <lineage>
        <taxon>Eukaryota</taxon>
        <taxon>Metazoa</taxon>
        <taxon>Chordata</taxon>
        <taxon>Craniata</taxon>
        <taxon>Vertebrata</taxon>
        <taxon>Euteleostomi</taxon>
        <taxon>Actinopterygii</taxon>
        <taxon>Neopterygii</taxon>
        <taxon>Teleostei</taxon>
        <taxon>Neoteleostei</taxon>
        <taxon>Acanthomorphata</taxon>
        <taxon>Eupercaria</taxon>
        <taxon>Centrarchiformes</taxon>
        <taxon>Terapontoidei</taxon>
        <taxon>Terapontidae</taxon>
        <taxon>Scortum</taxon>
    </lineage>
</organism>
<evidence type="ECO:0000313" key="2">
    <source>
        <dbReference type="Proteomes" id="UP000831701"/>
    </source>
</evidence>